<dbReference type="RefSeq" id="WP_368655049.1">
    <property type="nucleotide sequence ID" value="NZ_CP162599.1"/>
</dbReference>
<feature type="transmembrane region" description="Helical" evidence="1">
    <location>
        <begin position="98"/>
        <end position="122"/>
    </location>
</feature>
<name>A0AB39HSH0_9BACI</name>
<organism evidence="2">
    <name type="scientific">Ornithinibacillus sp. 4-3</name>
    <dbReference type="NCBI Taxonomy" id="3231488"/>
    <lineage>
        <taxon>Bacteria</taxon>
        <taxon>Bacillati</taxon>
        <taxon>Bacillota</taxon>
        <taxon>Bacilli</taxon>
        <taxon>Bacillales</taxon>
        <taxon>Bacillaceae</taxon>
        <taxon>Ornithinibacillus</taxon>
    </lineage>
</organism>
<keyword evidence="1" id="KW-1133">Transmembrane helix</keyword>
<evidence type="ECO:0000313" key="2">
    <source>
        <dbReference type="EMBL" id="XDK34377.1"/>
    </source>
</evidence>
<keyword evidence="1" id="KW-0472">Membrane</keyword>
<keyword evidence="1" id="KW-0812">Transmembrane</keyword>
<reference evidence="2" key="1">
    <citation type="submission" date="2024-07" db="EMBL/GenBank/DDBJ databases">
        <title>Halotolerant mesophilic bacterium Ornithinibacillus sp. 4-3, sp. nov., isolated from soil.</title>
        <authorList>
            <person name="Sidarenka A.V."/>
            <person name="Guliayeva D.E."/>
            <person name="Leanovich S.I."/>
            <person name="Hileuskaya K.S."/>
            <person name="Akhremchuk A.E."/>
            <person name="Sikolenko M.A."/>
            <person name="Valentovich L.N."/>
        </authorList>
    </citation>
    <scope>NUCLEOTIDE SEQUENCE</scope>
    <source>
        <strain evidence="2">4-3</strain>
    </source>
</reference>
<dbReference type="AlphaFoldDB" id="A0AB39HSH0"/>
<dbReference type="EMBL" id="CP162599">
    <property type="protein sequence ID" value="XDK34377.1"/>
    <property type="molecule type" value="Genomic_DNA"/>
</dbReference>
<proteinExistence type="predicted"/>
<feature type="transmembrane region" description="Helical" evidence="1">
    <location>
        <begin position="50"/>
        <end position="68"/>
    </location>
</feature>
<feature type="transmembrane region" description="Helical" evidence="1">
    <location>
        <begin position="12"/>
        <end position="38"/>
    </location>
</feature>
<protein>
    <submittedName>
        <fullName evidence="2">DUF6220 domain-containing protein</fullName>
    </submittedName>
</protein>
<evidence type="ECO:0000256" key="1">
    <source>
        <dbReference type="SAM" id="Phobius"/>
    </source>
</evidence>
<accession>A0AB39HSH0</accession>
<dbReference type="Pfam" id="PF19728">
    <property type="entry name" value="DUF6220"/>
    <property type="match status" value="1"/>
</dbReference>
<dbReference type="InterPro" id="IPR046192">
    <property type="entry name" value="DUF6220"/>
</dbReference>
<feature type="transmembrane region" description="Helical" evidence="1">
    <location>
        <begin position="75"/>
        <end position="92"/>
    </location>
</feature>
<sequence length="137" mass="16025">MQSTQLRVSIGRITFFILVSIFTLSVTLQFLFAGMAIFLHAANWMKHTMFVHLFGFTLPVLLLIFAFISNLPRWAYWQIFGLFTGIFLMYFTANIRGILPWIGVLHPIIGLLLFLLSIFMLTQSWKFIFKQRNEVLK</sequence>
<gene>
    <name evidence="2" type="ORF">AB4Y30_08505</name>
</gene>